<evidence type="ECO:0000256" key="5">
    <source>
        <dbReference type="ARBA" id="ARBA00022683"/>
    </source>
</evidence>
<reference evidence="10" key="3">
    <citation type="journal article" date="2018" name="Genome Biol.">
        <title>SKESA: strategic k-mer extension for scrupulous assemblies.</title>
        <authorList>
            <person name="Souvorov A."/>
            <person name="Agarwala R."/>
            <person name="Lipman D.J."/>
        </authorList>
    </citation>
    <scope>NUCLEOTIDE SEQUENCE</scope>
    <source>
        <strain evidence="11">Clostridioides</strain>
        <strain evidence="10">HN1000</strain>
    </source>
</reference>
<dbReference type="PATRIC" id="fig|1496.1371.peg.575"/>
<evidence type="ECO:0000313" key="14">
    <source>
        <dbReference type="EMBL" id="VFD55640.1"/>
    </source>
</evidence>
<keyword evidence="4 8" id="KW-0808">Transferase</keyword>
<dbReference type="PROSITE" id="PS51099">
    <property type="entry name" value="PTS_EIIB_TYPE_2"/>
    <property type="match status" value="1"/>
</dbReference>
<dbReference type="GO" id="GO:0016301">
    <property type="term" value="F:kinase activity"/>
    <property type="evidence" value="ECO:0007669"/>
    <property type="project" value="UniProtKB-KW"/>
</dbReference>
<evidence type="ECO:0000313" key="15">
    <source>
        <dbReference type="EMBL" id="VHY10778.1"/>
    </source>
</evidence>
<dbReference type="EMBL" id="CAADAN010000002">
    <property type="protein sequence ID" value="VFD30021.1"/>
    <property type="molecule type" value="Genomic_DNA"/>
</dbReference>
<dbReference type="Proteomes" id="UP000189137">
    <property type="component" value="Unassembled WGS sequence"/>
</dbReference>
<proteinExistence type="predicted"/>
<keyword evidence="3" id="KW-0762">Sugar transport</keyword>
<feature type="domain" description="PTS EIIB type-2" evidence="7">
    <location>
        <begin position="5"/>
        <end position="101"/>
    </location>
</feature>
<keyword evidence="2" id="KW-0597">Phosphoprotein</keyword>
<dbReference type="EMBL" id="DAEPXK010000003">
    <property type="protein sequence ID" value="HBH1540877.1"/>
    <property type="molecule type" value="Genomic_DNA"/>
</dbReference>
<dbReference type="GO" id="GO:0005886">
    <property type="term" value="C:plasma membrane"/>
    <property type="evidence" value="ECO:0007669"/>
    <property type="project" value="TreeGrafter"/>
</dbReference>
<evidence type="ECO:0000313" key="17">
    <source>
        <dbReference type="Proteomes" id="UP000346772"/>
    </source>
</evidence>
<name>A0A031WDZ9_CLODI</name>
<dbReference type="PANTHER" id="PTHR30505:SF0">
    <property type="entry name" value="FRUCTOSE-LIKE PTS SYSTEM EIIBC COMPONENT-RELATED"/>
    <property type="match status" value="1"/>
</dbReference>
<dbReference type="RefSeq" id="WP_003422575.1">
    <property type="nucleotide sequence ID" value="NZ_AP025558.1"/>
</dbReference>
<dbReference type="SUPFAM" id="SSF52794">
    <property type="entry name" value="PTS system IIB component-like"/>
    <property type="match status" value="1"/>
</dbReference>
<evidence type="ECO:0000259" key="7">
    <source>
        <dbReference type="PROSITE" id="PS51099"/>
    </source>
</evidence>
<dbReference type="EC" id="2.7.1.69" evidence="8 13"/>
<dbReference type="Proteomes" id="UP000878956">
    <property type="component" value="Unassembled WGS sequence"/>
</dbReference>
<evidence type="ECO:0000313" key="8">
    <source>
        <dbReference type="EMBL" id="CDS88814.1"/>
    </source>
</evidence>
<dbReference type="Proteomes" id="UP000879542">
    <property type="component" value="Unassembled WGS sequence"/>
</dbReference>
<dbReference type="InterPro" id="IPR036095">
    <property type="entry name" value="PTS_EIIB-like_sf"/>
</dbReference>
<evidence type="ECO:0000256" key="4">
    <source>
        <dbReference type="ARBA" id="ARBA00022679"/>
    </source>
</evidence>
<evidence type="ECO:0000256" key="6">
    <source>
        <dbReference type="ARBA" id="ARBA00022777"/>
    </source>
</evidence>
<dbReference type="InterPro" id="IPR003353">
    <property type="entry name" value="PTS_IIB_fruc"/>
</dbReference>
<dbReference type="FunFam" id="3.40.50.2300:FF:000014">
    <property type="entry name" value="PTS system fructose-like transporter subunit IIB"/>
    <property type="match status" value="1"/>
</dbReference>
<evidence type="ECO:0000256" key="3">
    <source>
        <dbReference type="ARBA" id="ARBA00022597"/>
    </source>
</evidence>
<evidence type="ECO:0000313" key="11">
    <source>
        <dbReference type="EMBL" id="HBH2621701.1"/>
    </source>
</evidence>
<evidence type="ECO:0000313" key="12">
    <source>
        <dbReference type="EMBL" id="SJS21284.1"/>
    </source>
</evidence>
<dbReference type="EMBL" id="FUPS01000004">
    <property type="protein sequence ID" value="SJS21284.1"/>
    <property type="molecule type" value="Genomic_DNA"/>
</dbReference>
<dbReference type="GeneID" id="66355413"/>
<dbReference type="EMBL" id="CAAJVP010000010">
    <property type="protein sequence ID" value="VHY10778.1"/>
    <property type="molecule type" value="Genomic_DNA"/>
</dbReference>
<dbReference type="InterPro" id="IPR003501">
    <property type="entry name" value="PTS_EIIB_2/3"/>
</dbReference>
<dbReference type="PANTHER" id="PTHR30505">
    <property type="entry name" value="FRUCTOSE-LIKE PERMEASE"/>
    <property type="match status" value="1"/>
</dbReference>
<dbReference type="Proteomes" id="UP000411588">
    <property type="component" value="Unassembled WGS sequence"/>
</dbReference>
<keyword evidence="6" id="KW-0418">Kinase</keyword>
<dbReference type="CDD" id="cd05569">
    <property type="entry name" value="PTS_IIB_fructose"/>
    <property type="match status" value="1"/>
</dbReference>
<dbReference type="AlphaFoldDB" id="A0A031WDZ9"/>
<dbReference type="EMBL" id="CAADAT010000023">
    <property type="protein sequence ID" value="VFD55640.1"/>
    <property type="molecule type" value="Genomic_DNA"/>
</dbReference>
<dbReference type="EMBL" id="LK932411">
    <property type="protein sequence ID" value="CDS89428.1"/>
    <property type="molecule type" value="Genomic_DNA"/>
</dbReference>
<keyword evidence="1" id="KW-0813">Transport</keyword>
<dbReference type="GO" id="GO:0009401">
    <property type="term" value="P:phosphoenolpyruvate-dependent sugar phosphotransferase system"/>
    <property type="evidence" value="ECO:0007669"/>
    <property type="project" value="UniProtKB-KW"/>
</dbReference>
<organism evidence="8">
    <name type="scientific">Clostridioides difficile</name>
    <name type="common">Peptoclostridium difficile</name>
    <dbReference type="NCBI Taxonomy" id="1496"/>
    <lineage>
        <taxon>Bacteria</taxon>
        <taxon>Bacillati</taxon>
        <taxon>Bacillota</taxon>
        <taxon>Clostridia</taxon>
        <taxon>Peptostreptococcales</taxon>
        <taxon>Peptostreptococcaceae</taxon>
        <taxon>Clostridioides</taxon>
    </lineage>
</organism>
<evidence type="ECO:0000313" key="13">
    <source>
        <dbReference type="EMBL" id="VFD30021.1"/>
    </source>
</evidence>
<dbReference type="OMA" id="IAVCACP"/>
<dbReference type="NCBIfam" id="TIGR00829">
    <property type="entry name" value="FRU"/>
    <property type="match status" value="1"/>
</dbReference>
<dbReference type="KEGG" id="pdf:CD630DERM_30140"/>
<keyword evidence="5" id="KW-0598">Phosphotransferase system</keyword>
<gene>
    <name evidence="12" type="primary">fryB_2</name>
    <name evidence="9" type="synonym">frwB</name>
    <name evidence="14" type="synonym">fryB_3</name>
    <name evidence="8" type="ORF">BN1096_700177</name>
    <name evidence="9" type="ORF">BN1097_710176</name>
    <name evidence="10" type="ORF">KRM00_000330</name>
    <name evidence="11" type="ORF">KRQ00_003507</name>
    <name evidence="15" type="ORF">SAMEA1402366_02336</name>
    <name evidence="13" type="ORF">SAMEA1402399_00914</name>
    <name evidence="14" type="ORF">SAMEA1710456_03176</name>
    <name evidence="12" type="ORF">SAMEA3375112_01572</name>
</gene>
<dbReference type="Proteomes" id="UP000372533">
    <property type="component" value="Unassembled WGS sequence"/>
</dbReference>
<dbReference type="Pfam" id="PF02302">
    <property type="entry name" value="PTS_IIB"/>
    <property type="match status" value="1"/>
</dbReference>
<reference evidence="10" key="4">
    <citation type="submission" date="2021-06" db="EMBL/GenBank/DDBJ databases">
        <authorList>
            <consortium name="NCBI Pathogen Detection Project"/>
        </authorList>
    </citation>
    <scope>NUCLEOTIDE SEQUENCE</scope>
    <source>
        <strain evidence="11">Clostridioides</strain>
        <strain evidence="10">HN1000</strain>
    </source>
</reference>
<dbReference type="GO" id="GO:0022877">
    <property type="term" value="F:protein-N(PI)-phosphohistidine-fructose phosphotransferase system transporter activity"/>
    <property type="evidence" value="ECO:0007669"/>
    <property type="project" value="InterPro"/>
</dbReference>
<dbReference type="InterPro" id="IPR013011">
    <property type="entry name" value="PTS_EIIB_2"/>
</dbReference>
<dbReference type="Proteomes" id="UP000346772">
    <property type="component" value="Unassembled WGS sequence"/>
</dbReference>
<evidence type="ECO:0000256" key="2">
    <source>
        <dbReference type="ARBA" id="ARBA00022553"/>
    </source>
</evidence>
<reference evidence="8" key="1">
    <citation type="submission" date="2014-07" db="EMBL/GenBank/DDBJ databases">
        <authorList>
            <person name="Monot Marc"/>
        </authorList>
    </citation>
    <scope>NUCLEOTIDE SEQUENCE</scope>
    <source>
        <strain evidence="9">7032994</strain>
    </source>
</reference>
<dbReference type="InterPro" id="IPR050864">
    <property type="entry name" value="Bacterial_PTS_Sugar_Transport"/>
</dbReference>
<evidence type="ECO:0000313" key="16">
    <source>
        <dbReference type="Proteomes" id="UP000189137"/>
    </source>
</evidence>
<dbReference type="EC" id="2.7.1.191" evidence="12"/>
<dbReference type="Gene3D" id="3.40.50.2300">
    <property type="match status" value="1"/>
</dbReference>
<evidence type="ECO:0000313" key="10">
    <source>
        <dbReference type="EMBL" id="HBH1540877.1"/>
    </source>
</evidence>
<evidence type="ECO:0000313" key="18">
    <source>
        <dbReference type="Proteomes" id="UP000372533"/>
    </source>
</evidence>
<protein>
    <submittedName>
        <fullName evidence="12">Fructose-like phosphotransferase enzyme IIB component 1</fullName>
        <ecNumber evidence="12">2.7.1.191</ecNumber>
    </submittedName>
    <submittedName>
        <fullName evidence="10">PTS fructose transporter subunit IIB</fullName>
    </submittedName>
    <submittedName>
        <fullName evidence="13">PTS system mannose-specfic transporter subunit IIB</fullName>
        <ecNumber evidence="8 13">2.7.1.69</ecNumber>
    </submittedName>
    <submittedName>
        <fullName evidence="8">PTS system, mannose-specfic IIB component</fullName>
    </submittedName>
    <submittedName>
        <fullName evidence="9">Putative enzyme IIB component of PTS</fullName>
    </submittedName>
</protein>
<dbReference type="GO" id="GO:0090563">
    <property type="term" value="F:protein-phosphocysteine-sugar phosphotransferase activity"/>
    <property type="evidence" value="ECO:0007669"/>
    <property type="project" value="TreeGrafter"/>
</dbReference>
<accession>A0A031WDZ9</accession>
<evidence type="ECO:0000256" key="1">
    <source>
        <dbReference type="ARBA" id="ARBA00022448"/>
    </source>
</evidence>
<dbReference type="EMBL" id="DAEQIJ010000025">
    <property type="protein sequence ID" value="HBH2621701.1"/>
    <property type="molecule type" value="Genomic_DNA"/>
</dbReference>
<dbReference type="EMBL" id="LK932525">
    <property type="protein sequence ID" value="CDS88814.1"/>
    <property type="molecule type" value="Genomic_DNA"/>
</dbReference>
<evidence type="ECO:0000313" key="9">
    <source>
        <dbReference type="EMBL" id="CDS89428.1"/>
    </source>
</evidence>
<evidence type="ECO:0000313" key="19">
    <source>
        <dbReference type="Proteomes" id="UP000411588"/>
    </source>
</evidence>
<sequence length="106" mass="11489">MKRKIIAVTACATGVAHTYMAAQALKKASKKMGHLIKVETQGATGIDNELTTKDAQIAEVVIFAVDTKVRNAERFEGKEILEVPVNAPIKDAEKVINDALKLIDTK</sequence>
<reference evidence="12 16" key="2">
    <citation type="submission" date="2017-02" db="EMBL/GenBank/DDBJ databases">
        <authorList>
            <consortium name="Pathogen Informatics"/>
        </authorList>
    </citation>
    <scope>NUCLEOTIDE SEQUENCE [LARGE SCALE GENOMIC DNA]</scope>
    <source>
        <strain evidence="14 17">078GUE027</strain>
        <strain evidence="19">clo34</strain>
        <strain evidence="13">Clo34</strain>
        <strain evidence="15">Tl291</strain>
        <strain evidence="18">tl291</strain>
        <strain evidence="12 16">VRECD0157</strain>
    </source>
</reference>